<gene>
    <name evidence="10" type="ORF">EV678_1547</name>
</gene>
<organism evidence="10 11">
    <name type="scientific">Azospira oryzae</name>
    <dbReference type="NCBI Taxonomy" id="146939"/>
    <lineage>
        <taxon>Bacteria</taxon>
        <taxon>Pseudomonadati</taxon>
        <taxon>Pseudomonadota</taxon>
        <taxon>Betaproteobacteria</taxon>
        <taxon>Rhodocyclales</taxon>
        <taxon>Rhodocyclaceae</taxon>
        <taxon>Azospira</taxon>
    </lineage>
</organism>
<comment type="caution">
    <text evidence="10">The sequence shown here is derived from an EMBL/GenBank/DDBJ whole genome shotgun (WGS) entry which is preliminary data.</text>
</comment>
<comment type="subcellular location">
    <subcellularLocation>
        <location evidence="1">Cell inner membrane</location>
        <topology evidence="1">Multi-pass membrane protein</topology>
    </subcellularLocation>
</comment>
<dbReference type="InterPro" id="IPR005495">
    <property type="entry name" value="LptG/LptF_permease"/>
</dbReference>
<feature type="transmembrane region" description="Helical" evidence="9">
    <location>
        <begin position="12"/>
        <end position="35"/>
    </location>
</feature>
<evidence type="ECO:0000256" key="3">
    <source>
        <dbReference type="ARBA" id="ARBA00022448"/>
    </source>
</evidence>
<evidence type="ECO:0000256" key="2">
    <source>
        <dbReference type="ARBA" id="ARBA00014213"/>
    </source>
</evidence>
<evidence type="ECO:0000256" key="5">
    <source>
        <dbReference type="ARBA" id="ARBA00022519"/>
    </source>
</evidence>
<keyword evidence="5" id="KW-0997">Cell inner membrane</keyword>
<evidence type="ECO:0000313" key="10">
    <source>
        <dbReference type="EMBL" id="RZT90726.1"/>
    </source>
</evidence>
<feature type="transmembrane region" description="Helical" evidence="9">
    <location>
        <begin position="267"/>
        <end position="289"/>
    </location>
</feature>
<dbReference type="Proteomes" id="UP000292136">
    <property type="component" value="Unassembled WGS sequence"/>
</dbReference>
<evidence type="ECO:0000256" key="4">
    <source>
        <dbReference type="ARBA" id="ARBA00022475"/>
    </source>
</evidence>
<keyword evidence="4" id="KW-1003">Cell membrane</keyword>
<dbReference type="PANTHER" id="PTHR33529">
    <property type="entry name" value="SLR0882 PROTEIN-RELATED"/>
    <property type="match status" value="1"/>
</dbReference>
<dbReference type="PANTHER" id="PTHR33529:SF7">
    <property type="entry name" value="LIPOPOLYSACCHARIDE EXPORT SYSTEM PERMEASE PROTEIN LPTF"/>
    <property type="match status" value="1"/>
</dbReference>
<reference evidence="10 11" key="1">
    <citation type="submission" date="2019-02" db="EMBL/GenBank/DDBJ databases">
        <title>Genomic Encyclopedia of Type Strains, Phase IV (KMG-IV): sequencing the most valuable type-strain genomes for metagenomic binning, comparative biology and taxonomic classification.</title>
        <authorList>
            <person name="Goeker M."/>
        </authorList>
    </citation>
    <scope>NUCLEOTIDE SEQUENCE [LARGE SCALE GENOMIC DNA]</scope>
    <source>
        <strain evidence="10 11">DSM 21223</strain>
    </source>
</reference>
<feature type="transmembrane region" description="Helical" evidence="9">
    <location>
        <begin position="333"/>
        <end position="357"/>
    </location>
</feature>
<keyword evidence="8 9" id="KW-0472">Membrane</keyword>
<keyword evidence="7 9" id="KW-1133">Transmembrane helix</keyword>
<evidence type="ECO:0000256" key="7">
    <source>
        <dbReference type="ARBA" id="ARBA00022989"/>
    </source>
</evidence>
<proteinExistence type="predicted"/>
<evidence type="ECO:0000256" key="1">
    <source>
        <dbReference type="ARBA" id="ARBA00004429"/>
    </source>
</evidence>
<feature type="transmembrane region" description="Helical" evidence="9">
    <location>
        <begin position="47"/>
        <end position="76"/>
    </location>
</feature>
<dbReference type="EMBL" id="SHKM01000001">
    <property type="protein sequence ID" value="RZT90726.1"/>
    <property type="molecule type" value="Genomic_DNA"/>
</dbReference>
<dbReference type="NCBIfam" id="TIGR04407">
    <property type="entry name" value="LptF_YjgP"/>
    <property type="match status" value="1"/>
</dbReference>
<evidence type="ECO:0000256" key="6">
    <source>
        <dbReference type="ARBA" id="ARBA00022692"/>
    </source>
</evidence>
<evidence type="ECO:0000256" key="9">
    <source>
        <dbReference type="SAM" id="Phobius"/>
    </source>
</evidence>
<name>A0ABY0IT07_9RHOO</name>
<evidence type="ECO:0000256" key="8">
    <source>
        <dbReference type="ARBA" id="ARBA00023136"/>
    </source>
</evidence>
<accession>A0ABY0IT07</accession>
<keyword evidence="6 9" id="KW-0812">Transmembrane</keyword>
<keyword evidence="11" id="KW-1185">Reference proteome</keyword>
<dbReference type="RefSeq" id="WP_014238543.1">
    <property type="nucleotide sequence ID" value="NZ_SHKM01000001.1"/>
</dbReference>
<keyword evidence="3" id="KW-0813">Transport</keyword>
<dbReference type="Pfam" id="PF03739">
    <property type="entry name" value="LptF_LptG"/>
    <property type="match status" value="1"/>
</dbReference>
<dbReference type="InterPro" id="IPR030922">
    <property type="entry name" value="LptF"/>
</dbReference>
<feature type="transmembrane region" description="Helical" evidence="9">
    <location>
        <begin position="97"/>
        <end position="125"/>
    </location>
</feature>
<sequence>MIFQRAVRREFTQAALGVFIALFAILLTTQLIRLLGQAAAGQVASEAVVALLGFAALNSLPVLLSLTLFMAILLTLSRSYRDSEMVVWFASGQSLTAWVRPVLTFTLPVVVSIALLSLLISPWALKMSAEYRQKLTGQNRDDTAQVSPGAFKEASSSQRVVFVEAVADDSTQVRNIFVSSMQHQKLGVMMAATGRSEQMENGDRFMVMEHGRRYEVTPGIPEFRVLEFVRYALRVDTKESQGIEKTPKNTSTRELLKNGSPGYMAEFLWRVGVPLSALVLALLAIPMSFVNPRAGRSANMILALLTFTIYSNLLSVSQAWVAQGRLSFSTGWWLVHVLMAALLPLLFFRRIAVFSFLRLRK</sequence>
<feature type="transmembrane region" description="Helical" evidence="9">
    <location>
        <begin position="301"/>
        <end position="321"/>
    </location>
</feature>
<evidence type="ECO:0000313" key="11">
    <source>
        <dbReference type="Proteomes" id="UP000292136"/>
    </source>
</evidence>
<protein>
    <recommendedName>
        <fullName evidence="2">Lipopolysaccharide export system permease protein LptF</fullName>
    </recommendedName>
</protein>